<sequence>MDGMTAHEDGLPALARLLAGGGVAVLSGAGLSTESGIPDYRGPDGIRRHRAPMTYQEFLAGEPARRRYWARSHAGRAVIAGARPNAGHFAVARLRAAGRLSAVITQNVDGLHRAAGTADAVELHGGLDRVICLGCGAVSPRAELDERLAALNPAFRDAGSRINPDGDVELPDDLVASFTVADCARCGGILKPDVVFFGESVPKDRVEHCYRLVDEARALLVLGSSLAVMSGLRFVRHTAKSGKPVAIVTRGTTRADDLATLRLDRPLGETLTSLATDLGA</sequence>
<evidence type="ECO:0000313" key="8">
    <source>
        <dbReference type="EMBL" id="KIQ62818.1"/>
    </source>
</evidence>
<comment type="catalytic activity">
    <reaction evidence="5">
        <text>N(6)-acetyl-L-lysyl-[protein] + NAD(+) + H2O = 2''-O-acetyl-ADP-D-ribose + nicotinamide + L-lysyl-[protein]</text>
        <dbReference type="Rhea" id="RHEA:43636"/>
        <dbReference type="Rhea" id="RHEA-COMP:9752"/>
        <dbReference type="Rhea" id="RHEA-COMP:10731"/>
        <dbReference type="ChEBI" id="CHEBI:15377"/>
        <dbReference type="ChEBI" id="CHEBI:17154"/>
        <dbReference type="ChEBI" id="CHEBI:29969"/>
        <dbReference type="ChEBI" id="CHEBI:57540"/>
        <dbReference type="ChEBI" id="CHEBI:61930"/>
        <dbReference type="ChEBI" id="CHEBI:83767"/>
        <dbReference type="EC" id="2.3.1.286"/>
    </reaction>
</comment>
<evidence type="ECO:0000259" key="7">
    <source>
        <dbReference type="PROSITE" id="PS50305"/>
    </source>
</evidence>
<feature type="binding site" evidence="5 6">
    <location>
        <position position="132"/>
    </location>
    <ligand>
        <name>Zn(2+)</name>
        <dbReference type="ChEBI" id="CHEBI:29105"/>
    </ligand>
</feature>
<feature type="binding site" evidence="5 6">
    <location>
        <position position="135"/>
    </location>
    <ligand>
        <name>Zn(2+)</name>
        <dbReference type="ChEBI" id="CHEBI:29105"/>
    </ligand>
</feature>
<dbReference type="PATRIC" id="fig|2064.6.peg.5995"/>
<evidence type="ECO:0000256" key="3">
    <source>
        <dbReference type="ARBA" id="ARBA00022833"/>
    </source>
</evidence>
<reference evidence="8 9" key="1">
    <citation type="submission" date="2015-02" db="EMBL/GenBank/DDBJ databases">
        <title>Draft genome sequence of Kitasatospora griseola MF730-N6, a bafilomycin, terpentecin and satosporin producer.</title>
        <authorList>
            <person name="Arens J.C."/>
            <person name="Haltli B."/>
            <person name="Kerr R.G."/>
        </authorList>
    </citation>
    <scope>NUCLEOTIDE SEQUENCE [LARGE SCALE GENOMIC DNA]</scope>
    <source>
        <strain evidence="8 9">MF730-N6</strain>
    </source>
</reference>
<comment type="caution">
    <text evidence="8">The sequence shown here is derived from an EMBL/GenBank/DDBJ whole genome shotgun (WGS) entry which is preliminary data.</text>
</comment>
<dbReference type="EC" id="2.3.1.286" evidence="5"/>
<dbReference type="Gene3D" id="3.30.1600.10">
    <property type="entry name" value="SIR2/SIRT2 'Small Domain"/>
    <property type="match status" value="1"/>
</dbReference>
<comment type="function">
    <text evidence="5">NAD-dependent protein deacetylase which modulates the activities of several enzymes which are inactive in their acetylated form.</text>
</comment>
<feature type="binding site" evidence="5 6">
    <location>
        <position position="183"/>
    </location>
    <ligand>
        <name>Zn(2+)</name>
        <dbReference type="ChEBI" id="CHEBI:29105"/>
    </ligand>
</feature>
<dbReference type="PANTHER" id="PTHR11085:SF10">
    <property type="entry name" value="NAD-DEPENDENT PROTEIN DEACYLASE SIRTUIN-5, MITOCHONDRIAL-RELATED"/>
    <property type="match status" value="1"/>
</dbReference>
<feature type="binding site" evidence="5">
    <location>
        <begin position="223"/>
        <end position="225"/>
    </location>
    <ligand>
        <name>NAD(+)</name>
        <dbReference type="ChEBI" id="CHEBI:57540"/>
    </ligand>
</feature>
<dbReference type="Gene3D" id="3.40.50.1220">
    <property type="entry name" value="TPP-binding domain"/>
    <property type="match status" value="1"/>
</dbReference>
<protein>
    <recommendedName>
        <fullName evidence="5">NAD-dependent protein deacetylase</fullName>
        <ecNumber evidence="5">2.3.1.286</ecNumber>
    </recommendedName>
    <alternativeName>
        <fullName evidence="5">Regulatory protein SIR2 homolog</fullName>
    </alternativeName>
</protein>
<keyword evidence="4 5" id="KW-0520">NAD</keyword>
<comment type="caution">
    <text evidence="5">Lacks conserved residue(s) required for the propagation of feature annotation.</text>
</comment>
<dbReference type="Pfam" id="PF02146">
    <property type="entry name" value="SIR2"/>
    <property type="match status" value="1"/>
</dbReference>
<evidence type="ECO:0000256" key="2">
    <source>
        <dbReference type="ARBA" id="ARBA00022723"/>
    </source>
</evidence>
<dbReference type="NCBIfam" id="NF003738">
    <property type="entry name" value="PRK05333.1"/>
    <property type="match status" value="1"/>
</dbReference>
<evidence type="ECO:0000256" key="6">
    <source>
        <dbReference type="PROSITE-ProRule" id="PRU00236"/>
    </source>
</evidence>
<keyword evidence="9" id="KW-1185">Reference proteome</keyword>
<dbReference type="PROSITE" id="PS50305">
    <property type="entry name" value="SIRTUIN"/>
    <property type="match status" value="1"/>
</dbReference>
<dbReference type="RefSeq" id="WP_043915093.1">
    <property type="nucleotide sequence ID" value="NZ_JXZB01000004.1"/>
</dbReference>
<dbReference type="SUPFAM" id="SSF52467">
    <property type="entry name" value="DHS-like NAD/FAD-binding domain"/>
    <property type="match status" value="1"/>
</dbReference>
<dbReference type="STRING" id="2064.TR51_28255"/>
<feature type="binding site" evidence="5">
    <location>
        <begin position="106"/>
        <end position="109"/>
    </location>
    <ligand>
        <name>NAD(+)</name>
        <dbReference type="ChEBI" id="CHEBI:57540"/>
    </ligand>
</feature>
<evidence type="ECO:0000256" key="4">
    <source>
        <dbReference type="ARBA" id="ARBA00023027"/>
    </source>
</evidence>
<dbReference type="GO" id="GO:0005737">
    <property type="term" value="C:cytoplasm"/>
    <property type="evidence" value="ECO:0007669"/>
    <property type="project" value="UniProtKB-SubCell"/>
</dbReference>
<dbReference type="InterPro" id="IPR029035">
    <property type="entry name" value="DHS-like_NAD/FAD-binding_dom"/>
</dbReference>
<feature type="domain" description="Deacetylase sirtuin-type" evidence="7">
    <location>
        <begin position="4"/>
        <end position="280"/>
    </location>
</feature>
<dbReference type="HAMAP" id="MF_01967">
    <property type="entry name" value="Sirtuin_ClassII"/>
    <property type="match status" value="1"/>
</dbReference>
<dbReference type="GO" id="GO:0070403">
    <property type="term" value="F:NAD+ binding"/>
    <property type="evidence" value="ECO:0007669"/>
    <property type="project" value="UniProtKB-UniRule"/>
</dbReference>
<keyword evidence="5" id="KW-0963">Cytoplasm</keyword>
<dbReference type="InterPro" id="IPR050134">
    <property type="entry name" value="NAD-dep_sirtuin_deacylases"/>
</dbReference>
<organism evidence="8 9">
    <name type="scientific">Kitasatospora griseola</name>
    <name type="common">Streptomyces griseolosporeus</name>
    <dbReference type="NCBI Taxonomy" id="2064"/>
    <lineage>
        <taxon>Bacteria</taxon>
        <taxon>Bacillati</taxon>
        <taxon>Actinomycetota</taxon>
        <taxon>Actinomycetes</taxon>
        <taxon>Kitasatosporales</taxon>
        <taxon>Streptomycetaceae</taxon>
        <taxon>Kitasatospora</taxon>
    </lineage>
</organism>
<feature type="binding site" evidence="5 6">
    <location>
        <position position="186"/>
    </location>
    <ligand>
        <name>Zn(2+)</name>
        <dbReference type="ChEBI" id="CHEBI:29105"/>
    </ligand>
</feature>
<feature type="binding site" evidence="5">
    <location>
        <position position="267"/>
    </location>
    <ligand>
        <name>NAD(+)</name>
        <dbReference type="ChEBI" id="CHEBI:57540"/>
    </ligand>
</feature>
<dbReference type="PANTHER" id="PTHR11085">
    <property type="entry name" value="NAD-DEPENDENT PROTEIN DEACYLASE SIRTUIN-5, MITOCHONDRIAL-RELATED"/>
    <property type="match status" value="1"/>
</dbReference>
<dbReference type="EMBL" id="JXZB01000004">
    <property type="protein sequence ID" value="KIQ62818.1"/>
    <property type="molecule type" value="Genomic_DNA"/>
</dbReference>
<evidence type="ECO:0000256" key="5">
    <source>
        <dbReference type="HAMAP-Rule" id="MF_01967"/>
    </source>
</evidence>
<keyword evidence="3 5" id="KW-0862">Zinc</keyword>
<dbReference type="GO" id="GO:0017136">
    <property type="term" value="F:histone deacetylase activity, NAD-dependent"/>
    <property type="evidence" value="ECO:0007669"/>
    <property type="project" value="TreeGrafter"/>
</dbReference>
<name>A0A0D0PW64_KITGR</name>
<dbReference type="InterPro" id="IPR026587">
    <property type="entry name" value="Sirtuin_class_II"/>
</dbReference>
<keyword evidence="1 5" id="KW-0808">Transferase</keyword>
<proteinExistence type="inferred from homology"/>
<evidence type="ECO:0000313" key="9">
    <source>
        <dbReference type="Proteomes" id="UP000032066"/>
    </source>
</evidence>
<accession>A0A0D0PW64</accession>
<dbReference type="OrthoDB" id="9800582at2"/>
<dbReference type="InterPro" id="IPR026590">
    <property type="entry name" value="Ssirtuin_cat_dom"/>
</dbReference>
<dbReference type="InterPro" id="IPR003000">
    <property type="entry name" value="Sirtuin"/>
</dbReference>
<evidence type="ECO:0000256" key="1">
    <source>
        <dbReference type="ARBA" id="ARBA00022679"/>
    </source>
</evidence>
<comment type="cofactor">
    <cofactor evidence="5">
        <name>Zn(2+)</name>
        <dbReference type="ChEBI" id="CHEBI:29105"/>
    </cofactor>
    <text evidence="5">Binds 1 zinc ion per subunit.</text>
</comment>
<comment type="similarity">
    <text evidence="5">Belongs to the sirtuin family. Class II subfamily.</text>
</comment>
<gene>
    <name evidence="5" type="primary">cobB</name>
    <name evidence="8" type="ORF">TR51_28255</name>
</gene>
<comment type="subcellular location">
    <subcellularLocation>
        <location evidence="5">Cytoplasm</location>
    </subcellularLocation>
</comment>
<dbReference type="InterPro" id="IPR026591">
    <property type="entry name" value="Sirtuin_cat_small_dom_sf"/>
</dbReference>
<feature type="active site" description="Proton acceptor" evidence="5 6">
    <location>
        <position position="124"/>
    </location>
</feature>
<dbReference type="GO" id="GO:0008270">
    <property type="term" value="F:zinc ion binding"/>
    <property type="evidence" value="ECO:0007669"/>
    <property type="project" value="UniProtKB-UniRule"/>
</dbReference>
<dbReference type="Proteomes" id="UP000032066">
    <property type="component" value="Unassembled WGS sequence"/>
</dbReference>
<dbReference type="AlphaFoldDB" id="A0A0D0PW64"/>
<keyword evidence="2 5" id="KW-0479">Metal-binding</keyword>